<keyword evidence="1" id="KW-0812">Transmembrane</keyword>
<name>A0A816HB18_ADIRI</name>
<keyword evidence="3" id="KW-1185">Reference proteome</keyword>
<proteinExistence type="predicted"/>
<feature type="transmembrane region" description="Helical" evidence="1">
    <location>
        <begin position="44"/>
        <end position="64"/>
    </location>
</feature>
<reference evidence="2" key="1">
    <citation type="submission" date="2021-02" db="EMBL/GenBank/DDBJ databases">
        <authorList>
            <person name="Nowell W R."/>
        </authorList>
    </citation>
    <scope>NUCLEOTIDE SEQUENCE</scope>
</reference>
<keyword evidence="1" id="KW-0472">Membrane</keyword>
<dbReference type="EMBL" id="CAJNOR010016767">
    <property type="protein sequence ID" value="CAF1685887.1"/>
    <property type="molecule type" value="Genomic_DNA"/>
</dbReference>
<evidence type="ECO:0000256" key="1">
    <source>
        <dbReference type="SAM" id="Phobius"/>
    </source>
</evidence>
<dbReference type="Proteomes" id="UP000663828">
    <property type="component" value="Unassembled WGS sequence"/>
</dbReference>
<gene>
    <name evidence="2" type="ORF">XAT740_LOCUS61904</name>
</gene>
<dbReference type="AlphaFoldDB" id="A0A816HB18"/>
<comment type="caution">
    <text evidence="2">The sequence shown here is derived from an EMBL/GenBank/DDBJ whole genome shotgun (WGS) entry which is preliminary data.</text>
</comment>
<evidence type="ECO:0000313" key="3">
    <source>
        <dbReference type="Proteomes" id="UP000663828"/>
    </source>
</evidence>
<organism evidence="2 3">
    <name type="scientific">Adineta ricciae</name>
    <name type="common">Rotifer</name>
    <dbReference type="NCBI Taxonomy" id="249248"/>
    <lineage>
        <taxon>Eukaryota</taxon>
        <taxon>Metazoa</taxon>
        <taxon>Spiralia</taxon>
        <taxon>Gnathifera</taxon>
        <taxon>Rotifera</taxon>
        <taxon>Eurotatoria</taxon>
        <taxon>Bdelloidea</taxon>
        <taxon>Adinetida</taxon>
        <taxon>Adinetidae</taxon>
        <taxon>Adineta</taxon>
    </lineage>
</organism>
<feature type="non-terminal residue" evidence="2">
    <location>
        <position position="1"/>
    </location>
</feature>
<keyword evidence="1" id="KW-1133">Transmembrane helix</keyword>
<sequence length="321" mass="35689">MKINLTKLINLLASTLLNLNIFPRRIFGGRITHHKAKYFGQLSTRLYIVLLIISMSILTFYNVIQSRIITNNFHKPSIDIYNDLLLSHSDTLQCRCSSISSTYNHFVQIQPIFHSICSSTRRFLYAHLQLLSGLCSEAIHSVNSYIAQLLSSFFLTDQLVSPITLQTRINTLVNSGQSNAPASFKSRLSLLRAINYGNAIVSAYGTNFEFFNPWVNETYSVAITQPIIYVDGCSCATSMNCTTQAGFIAKDSSTVIPVTGLKMGCTPSEALLSSTLECFYDLLCINLILQHTNNTNISSSLSTDTSRYLLNATVMELATNV</sequence>
<feature type="non-terminal residue" evidence="2">
    <location>
        <position position="321"/>
    </location>
</feature>
<accession>A0A816HB18</accession>
<evidence type="ECO:0000313" key="2">
    <source>
        <dbReference type="EMBL" id="CAF1685887.1"/>
    </source>
</evidence>
<protein>
    <submittedName>
        <fullName evidence="2">Uncharacterized protein</fullName>
    </submittedName>
</protein>